<reference evidence="2 3" key="1">
    <citation type="journal article" date="2017" name="PLoS Biol.">
        <title>The sea cucumber genome provides insights into morphological evolution and visceral regeneration.</title>
        <authorList>
            <person name="Zhang X."/>
            <person name="Sun L."/>
            <person name="Yuan J."/>
            <person name="Sun Y."/>
            <person name="Gao Y."/>
            <person name="Zhang L."/>
            <person name="Li S."/>
            <person name="Dai H."/>
            <person name="Hamel J.F."/>
            <person name="Liu C."/>
            <person name="Yu Y."/>
            <person name="Liu S."/>
            <person name="Lin W."/>
            <person name="Guo K."/>
            <person name="Jin S."/>
            <person name="Xu P."/>
            <person name="Storey K.B."/>
            <person name="Huan P."/>
            <person name="Zhang T."/>
            <person name="Zhou Y."/>
            <person name="Zhang J."/>
            <person name="Lin C."/>
            <person name="Li X."/>
            <person name="Xing L."/>
            <person name="Huo D."/>
            <person name="Sun M."/>
            <person name="Wang L."/>
            <person name="Mercier A."/>
            <person name="Li F."/>
            <person name="Yang H."/>
            <person name="Xiang J."/>
        </authorList>
    </citation>
    <scope>NUCLEOTIDE SEQUENCE [LARGE SCALE GENOMIC DNA]</scope>
    <source>
        <strain evidence="2">Shaxun</strain>
        <tissue evidence="2">Muscle</tissue>
    </source>
</reference>
<proteinExistence type="predicted"/>
<dbReference type="Proteomes" id="UP000230750">
    <property type="component" value="Unassembled WGS sequence"/>
</dbReference>
<evidence type="ECO:0000256" key="1">
    <source>
        <dbReference type="ARBA" id="ARBA00022729"/>
    </source>
</evidence>
<comment type="caution">
    <text evidence="2">The sequence shown here is derived from an EMBL/GenBank/DDBJ whole genome shotgun (WGS) entry which is preliminary data.</text>
</comment>
<organism evidence="2 3">
    <name type="scientific">Stichopus japonicus</name>
    <name type="common">Sea cucumber</name>
    <dbReference type="NCBI Taxonomy" id="307972"/>
    <lineage>
        <taxon>Eukaryota</taxon>
        <taxon>Metazoa</taxon>
        <taxon>Echinodermata</taxon>
        <taxon>Eleutherozoa</taxon>
        <taxon>Echinozoa</taxon>
        <taxon>Holothuroidea</taxon>
        <taxon>Aspidochirotacea</taxon>
        <taxon>Aspidochirotida</taxon>
        <taxon>Stichopodidae</taxon>
        <taxon>Apostichopus</taxon>
    </lineage>
</organism>
<dbReference type="InterPro" id="IPR050975">
    <property type="entry name" value="Sleep_regulator"/>
</dbReference>
<name>A0A2G8KYB8_STIJA</name>
<protein>
    <submittedName>
        <fullName evidence="2">Uncharacterized protein</fullName>
    </submittedName>
</protein>
<keyword evidence="1" id="KW-0732">Signal</keyword>
<accession>A0A2G8KYB8</accession>
<dbReference type="AlphaFoldDB" id="A0A2G8KYB8"/>
<gene>
    <name evidence="2" type="ORF">BSL78_10126</name>
</gene>
<evidence type="ECO:0000313" key="3">
    <source>
        <dbReference type="Proteomes" id="UP000230750"/>
    </source>
</evidence>
<dbReference type="PANTHER" id="PTHR33562">
    <property type="entry name" value="ATILLA, ISOFORM B-RELATED-RELATED"/>
    <property type="match status" value="1"/>
</dbReference>
<keyword evidence="3" id="KW-1185">Reference proteome</keyword>
<sequence length="396" mass="42996">MYRACVPASEGLDGCITAERYIDEFIGLQVNDIRELVSSENGTACFCDEDLCNRNITEPEIATQTEFTTLGALSTLPVTTFDLVCYVCEGEDECSLPLDELNTEVCDAFSVCSFINVTVDFGPVLGTAIDFFRSCVPAVEGVEGCITAERYVDDYIGAEFSDVRDFIMGEVGTACFCDDQLCNTELGEPEDLVCYVCEGEDECSLPLDELNTEVCDEFSVCSFINVTVDFGPGLGTAIDFFRSCVAAVEGVEGCITAERYVDDYIGAEFSDVRDFIMGEVGTACFCDDQLCNSELGEPEDLVCYVCEGEDECSLPLDELNTEVCDEFSVCSFINVTVDFGPELTSLSPVSPTAVTTFVLGTAIDFFRSCVPAVEGVEGCITAERYVDDYIGAEFSV</sequence>
<evidence type="ECO:0000313" key="2">
    <source>
        <dbReference type="EMBL" id="PIK52972.1"/>
    </source>
</evidence>
<dbReference type="EMBL" id="MRZV01000307">
    <property type="protein sequence ID" value="PIK52972.1"/>
    <property type="molecule type" value="Genomic_DNA"/>
</dbReference>